<feature type="compositionally biased region" description="Basic and acidic residues" evidence="1">
    <location>
        <begin position="219"/>
        <end position="229"/>
    </location>
</feature>
<evidence type="ECO:0000256" key="1">
    <source>
        <dbReference type="SAM" id="MobiDB-lite"/>
    </source>
</evidence>
<sequence>MVMQLWDDEQLLQNFRTRKTTFQKLCEELSPALKRSNTKMRAALTVEKQEVIAPWKLATPDCYQAVGNLWSGEIYHEFVVNQVARASNRVQLSFLSKLGDFLSKLGVGSQGAFPPNQRVKSYSLSLSGQGQTKLTPTPGRGGVGQEVQRAGPLAQSGQHQGGREGDTGCWLFPSDPAAEPGEALDQEKSDLVEGLGLPGLPAAEYPEELEEPGSNPGQHDPDAEGKLELELPAAEYSDELEGPEGPARETG</sequence>
<reference evidence="3" key="1">
    <citation type="journal article" date="2013" name="Nat. Genet.">
        <title>The draft genomes of soft-shell turtle and green sea turtle yield insights into the development and evolution of the turtle-specific body plan.</title>
        <authorList>
            <person name="Wang Z."/>
            <person name="Pascual-Anaya J."/>
            <person name="Zadissa A."/>
            <person name="Li W."/>
            <person name="Niimura Y."/>
            <person name="Huang Z."/>
            <person name="Li C."/>
            <person name="White S."/>
            <person name="Xiong Z."/>
            <person name="Fang D."/>
            <person name="Wang B."/>
            <person name="Ming Y."/>
            <person name="Chen Y."/>
            <person name="Zheng Y."/>
            <person name="Kuraku S."/>
            <person name="Pignatelli M."/>
            <person name="Herrero J."/>
            <person name="Beal K."/>
            <person name="Nozawa M."/>
            <person name="Li Q."/>
            <person name="Wang J."/>
            <person name="Zhang H."/>
            <person name="Yu L."/>
            <person name="Shigenobu S."/>
            <person name="Wang J."/>
            <person name="Liu J."/>
            <person name="Flicek P."/>
            <person name="Searle S."/>
            <person name="Wang J."/>
            <person name="Kuratani S."/>
            <person name="Yin Y."/>
            <person name="Aken B."/>
            <person name="Zhang G."/>
            <person name="Irie N."/>
        </authorList>
    </citation>
    <scope>NUCLEOTIDE SEQUENCE [LARGE SCALE GENOMIC DNA]</scope>
</reference>
<proteinExistence type="predicted"/>
<feature type="region of interest" description="Disordered" evidence="1">
    <location>
        <begin position="122"/>
        <end position="251"/>
    </location>
</feature>
<accession>M7C3K6</accession>
<name>M7C3K6_CHEMY</name>
<keyword evidence="3" id="KW-1185">Reference proteome</keyword>
<dbReference type="EMBL" id="KB530134">
    <property type="protein sequence ID" value="EMP35032.1"/>
    <property type="molecule type" value="Genomic_DNA"/>
</dbReference>
<feature type="compositionally biased region" description="Polar residues" evidence="1">
    <location>
        <begin position="122"/>
        <end position="135"/>
    </location>
</feature>
<gene>
    <name evidence="2" type="ORF">UY3_07808</name>
</gene>
<dbReference type="AlphaFoldDB" id="M7C3K6"/>
<evidence type="ECO:0000313" key="2">
    <source>
        <dbReference type="EMBL" id="EMP35032.1"/>
    </source>
</evidence>
<evidence type="ECO:0000313" key="3">
    <source>
        <dbReference type="Proteomes" id="UP000031443"/>
    </source>
</evidence>
<organism evidence="2 3">
    <name type="scientific">Chelonia mydas</name>
    <name type="common">Green sea-turtle</name>
    <name type="synonym">Chelonia agassizi</name>
    <dbReference type="NCBI Taxonomy" id="8469"/>
    <lineage>
        <taxon>Eukaryota</taxon>
        <taxon>Metazoa</taxon>
        <taxon>Chordata</taxon>
        <taxon>Craniata</taxon>
        <taxon>Vertebrata</taxon>
        <taxon>Euteleostomi</taxon>
        <taxon>Archelosauria</taxon>
        <taxon>Testudinata</taxon>
        <taxon>Testudines</taxon>
        <taxon>Cryptodira</taxon>
        <taxon>Durocryptodira</taxon>
        <taxon>Americhelydia</taxon>
        <taxon>Chelonioidea</taxon>
        <taxon>Cheloniidae</taxon>
        <taxon>Chelonia</taxon>
    </lineage>
</organism>
<protein>
    <submittedName>
        <fullName evidence="2">Uncharacterized protein</fullName>
    </submittedName>
</protein>
<dbReference type="Proteomes" id="UP000031443">
    <property type="component" value="Unassembled WGS sequence"/>
</dbReference>